<dbReference type="Proteomes" id="UP000076858">
    <property type="component" value="Unassembled WGS sequence"/>
</dbReference>
<evidence type="ECO:0000313" key="9">
    <source>
        <dbReference type="Proteomes" id="UP000076858"/>
    </source>
</evidence>
<feature type="signal peptide" evidence="6">
    <location>
        <begin position="1"/>
        <end position="27"/>
    </location>
</feature>
<evidence type="ECO:0000259" key="7">
    <source>
        <dbReference type="Pfam" id="PF00685"/>
    </source>
</evidence>
<dbReference type="PANTHER" id="PTHR10605">
    <property type="entry name" value="HEPARAN SULFATE SULFOTRANSFERASE"/>
    <property type="match status" value="1"/>
</dbReference>
<keyword evidence="6" id="KW-0732">Signal</keyword>
<feature type="region of interest" description="Disordered" evidence="5">
    <location>
        <begin position="333"/>
        <end position="352"/>
    </location>
</feature>
<dbReference type="InterPro" id="IPR037359">
    <property type="entry name" value="NST/OST"/>
</dbReference>
<dbReference type="Gene3D" id="3.40.50.300">
    <property type="entry name" value="P-loop containing nucleotide triphosphate hydrolases"/>
    <property type="match status" value="2"/>
</dbReference>
<evidence type="ECO:0000256" key="2">
    <source>
        <dbReference type="ARBA" id="ARBA00023180"/>
    </source>
</evidence>
<feature type="domain" description="Sulfotransferase" evidence="7">
    <location>
        <begin position="113"/>
        <end position="226"/>
    </location>
</feature>
<dbReference type="GO" id="GO:0008467">
    <property type="term" value="F:[heparan sulfate]-glucosamine 3-sulfotransferase activity"/>
    <property type="evidence" value="ECO:0007669"/>
    <property type="project" value="TreeGrafter"/>
</dbReference>
<keyword evidence="2" id="KW-0325">Glycoprotein</keyword>
<dbReference type="Pfam" id="PF00685">
    <property type="entry name" value="Sulfotransfer_1"/>
    <property type="match status" value="2"/>
</dbReference>
<dbReference type="InterPro" id="IPR000863">
    <property type="entry name" value="Sulfotransferase_dom"/>
</dbReference>
<evidence type="ECO:0000256" key="1">
    <source>
        <dbReference type="ARBA" id="ARBA00022679"/>
    </source>
</evidence>
<protein>
    <submittedName>
        <fullName evidence="8">Putative Heparan sulfate glucosamine 3-O-sulfotransferase 3A1</fullName>
    </submittedName>
</protein>
<reference evidence="8 9" key="1">
    <citation type="submission" date="2016-03" db="EMBL/GenBank/DDBJ databases">
        <title>EvidentialGene: Evidence-directed Construction of Genes on Genomes.</title>
        <authorList>
            <person name="Gilbert D.G."/>
            <person name="Choi J.-H."/>
            <person name="Mockaitis K."/>
            <person name="Colbourne J."/>
            <person name="Pfrender M."/>
        </authorList>
    </citation>
    <scope>NUCLEOTIDE SEQUENCE [LARGE SCALE GENOMIC DNA]</scope>
    <source>
        <strain evidence="8 9">Xinb3</strain>
        <tissue evidence="8">Complete organism</tissue>
    </source>
</reference>
<feature type="compositionally biased region" description="Polar residues" evidence="5">
    <location>
        <begin position="333"/>
        <end position="346"/>
    </location>
</feature>
<feature type="region of interest" description="Disordered" evidence="5">
    <location>
        <begin position="69"/>
        <end position="106"/>
    </location>
</feature>
<evidence type="ECO:0000313" key="8">
    <source>
        <dbReference type="EMBL" id="KZS09390.1"/>
    </source>
</evidence>
<comment type="caution">
    <text evidence="8">The sequence shown here is derived from an EMBL/GenBank/DDBJ whole genome shotgun (WGS) entry which is preliminary data.</text>
</comment>
<proteinExistence type="predicted"/>
<feature type="domain" description="Sulfotransferase" evidence="7">
    <location>
        <begin position="386"/>
        <end position="512"/>
    </location>
</feature>
<dbReference type="STRING" id="35525.A0A162EDG0"/>
<feature type="binding site" evidence="4">
    <location>
        <position position="205"/>
    </location>
    <ligand>
        <name>3'-phosphoadenylyl sulfate</name>
        <dbReference type="ChEBI" id="CHEBI:58339"/>
    </ligand>
</feature>
<feature type="active site" description="For sulfotransferase activity" evidence="3">
    <location>
        <position position="122"/>
    </location>
</feature>
<dbReference type="FunFam" id="3.40.50.300:FF:002997">
    <property type="entry name" value="Sulfotransferase"/>
    <property type="match status" value="1"/>
</dbReference>
<name>A0A162EDG0_9CRUS</name>
<keyword evidence="9" id="KW-1185">Reference proteome</keyword>
<gene>
    <name evidence="8" type="ORF">APZ42_026507</name>
</gene>
<evidence type="ECO:0000256" key="6">
    <source>
        <dbReference type="SAM" id="SignalP"/>
    </source>
</evidence>
<evidence type="ECO:0000256" key="4">
    <source>
        <dbReference type="PIRSR" id="PIRSR637359-2"/>
    </source>
</evidence>
<evidence type="ECO:0000256" key="5">
    <source>
        <dbReference type="SAM" id="MobiDB-lite"/>
    </source>
</evidence>
<feature type="chain" id="PRO_5007833638" evidence="6">
    <location>
        <begin position="28"/>
        <end position="529"/>
    </location>
</feature>
<keyword evidence="1 8" id="KW-0808">Transferase</keyword>
<dbReference type="OrthoDB" id="411451at2759"/>
<dbReference type="PANTHER" id="PTHR10605:SF65">
    <property type="entry name" value="GH20068P"/>
    <property type="match status" value="1"/>
</dbReference>
<dbReference type="EMBL" id="LRGB01002076">
    <property type="protein sequence ID" value="KZS09390.1"/>
    <property type="molecule type" value="Genomic_DNA"/>
</dbReference>
<feature type="binding site" evidence="4">
    <location>
        <begin position="122"/>
        <end position="126"/>
    </location>
    <ligand>
        <name>3'-phosphoadenylyl sulfate</name>
        <dbReference type="ChEBI" id="CHEBI:58339"/>
    </ligand>
</feature>
<feature type="compositionally biased region" description="Polar residues" evidence="5">
    <location>
        <begin position="75"/>
        <end position="84"/>
    </location>
</feature>
<organism evidence="8 9">
    <name type="scientific">Daphnia magna</name>
    <dbReference type="NCBI Taxonomy" id="35525"/>
    <lineage>
        <taxon>Eukaryota</taxon>
        <taxon>Metazoa</taxon>
        <taxon>Ecdysozoa</taxon>
        <taxon>Arthropoda</taxon>
        <taxon>Crustacea</taxon>
        <taxon>Branchiopoda</taxon>
        <taxon>Diplostraca</taxon>
        <taxon>Cladocera</taxon>
        <taxon>Anomopoda</taxon>
        <taxon>Daphniidae</taxon>
        <taxon>Daphnia</taxon>
    </lineage>
</organism>
<dbReference type="SUPFAM" id="SSF52540">
    <property type="entry name" value="P-loop containing nucleoside triphosphate hydrolases"/>
    <property type="match status" value="1"/>
</dbReference>
<dbReference type="AlphaFoldDB" id="A0A162EDG0"/>
<feature type="binding site" evidence="4">
    <location>
        <position position="213"/>
    </location>
    <ligand>
        <name>3'-phosphoadenylyl sulfate</name>
        <dbReference type="ChEBI" id="CHEBI:58339"/>
    </ligand>
</feature>
<evidence type="ECO:0000256" key="3">
    <source>
        <dbReference type="PIRSR" id="PIRSR637359-1"/>
    </source>
</evidence>
<sequence>MGRRRSFGSRLLAGLALASMSICLVLLHQLSQDGKAAIGGATNEAIERRQRHSHRYLLMAAAGSGSVPAAASAIESKQQPSPTAKETAPRNGEDNNNNNNQSSTSDAVDRRLPRLLIIGVRKGGTRALLEMLNLHRDIAMVPVEVHFFDKFDNYQRGLDWYRSQMPLSSDAQLTVEKSPSYYVTPEVPERVYAMNPHVQLVLIVRDPVTRLLSDFAQIEASRAAQNLPNRRFQLLDYDIQEVVVAVVVKQKKTSLAGTVTIDKRELHIYRPCPTSPSAFEFLTKQGPTTPKKGAGCARSSSTLMKVCLSLSVHTHLKRTGGIVEMSQESLSISQESDSRVRQQPSVHTDRAKPRGIDRSHFAVQTQPSKTHDVALLPNGEVNTQNRALHVSLYAKFLSRWLHVFPRRQLHIVDGDRLIRDPWPELQKVERFLGLEHLIRRDQFYFNATKGFYCLTGTPTDVSNDNVTLATADENSHHSHHYHHKCLAGSKGRRHPQVPDEVISVLRQFFAPHNRKFFAMVGQDFDWPEQ</sequence>
<accession>A0A162EDG0</accession>
<dbReference type="InterPro" id="IPR027417">
    <property type="entry name" value="P-loop_NTPase"/>
</dbReference>